<gene>
    <name evidence="1" type="ORF">SBA1_1200001</name>
</gene>
<accession>A0A2U3K3G8</accession>
<evidence type="ECO:0000313" key="1">
    <source>
        <dbReference type="EMBL" id="SPF34193.1"/>
    </source>
</evidence>
<proteinExistence type="predicted"/>
<name>A0A2U3K3G8_9BACT</name>
<organism evidence="1 2">
    <name type="scientific">Candidatus Sulfotelmatobacter kueseliae</name>
    <dbReference type="NCBI Taxonomy" id="2042962"/>
    <lineage>
        <taxon>Bacteria</taxon>
        <taxon>Pseudomonadati</taxon>
        <taxon>Acidobacteriota</taxon>
        <taxon>Terriglobia</taxon>
        <taxon>Terriglobales</taxon>
        <taxon>Candidatus Korobacteraceae</taxon>
        <taxon>Candidatus Sulfotelmatobacter</taxon>
    </lineage>
</organism>
<dbReference type="Proteomes" id="UP000238701">
    <property type="component" value="Unassembled WGS sequence"/>
</dbReference>
<sequence length="482" mass="52791">MRYGGCDPAEILASLEMVAATRCEDDIPHEDLERIANDAGKWPIGTRAEVIITSAKGPTEKPKRRSPVYPIEVWDSTAVGEFAKLCAHDNNVPRKLYAESFRTVLGAVVGNQLSCSAVEGATPRSYTVIVAPFGKGKGTAIRRAVRFFSQSGYGTRSTSGLTVQAETPGLLSGHRDFIWKPQGIGAWNASASSVPGMARLAKDLEETVKSKPQLTWGGTLPRILSVHEEMKTFFSTIYIDGGVGVGMDGVICQLWDDTEFNGTATGTREAQYGQMMLSLLGGVTPDDWFDLISRGNAVGGGLMSRLNLIGTEGKYENVPKMTPPNLALLQESFIPRIKLLADVPAQIESDEGAERVIAEWADTLPEGSERLNVQVWRSALLLAWLRREERITEKIAADAVRLGQYQAASQEFYRVPDADNPVAKSQVKILRVLEMKGPTSRRDLQRQTHASRIGTQRWNLALDGLIKELKVGLKDGLYFVAE</sequence>
<reference evidence="2" key="1">
    <citation type="submission" date="2018-02" db="EMBL/GenBank/DDBJ databases">
        <authorList>
            <person name="Hausmann B."/>
        </authorList>
    </citation>
    <scope>NUCLEOTIDE SEQUENCE [LARGE SCALE GENOMIC DNA]</scope>
    <source>
        <strain evidence="2">Peat soil MAG SbA1</strain>
    </source>
</reference>
<evidence type="ECO:0000313" key="2">
    <source>
        <dbReference type="Proteomes" id="UP000238701"/>
    </source>
</evidence>
<dbReference type="AlphaFoldDB" id="A0A2U3K3G8"/>
<dbReference type="EMBL" id="OMOD01000025">
    <property type="protein sequence ID" value="SPF34193.1"/>
    <property type="molecule type" value="Genomic_DNA"/>
</dbReference>
<protein>
    <submittedName>
        <fullName evidence="1">Uncharacterized protein</fullName>
    </submittedName>
</protein>